<comment type="caution">
    <text evidence="2">The sequence shown here is derived from an EMBL/GenBank/DDBJ whole genome shotgun (WGS) entry which is preliminary data.</text>
</comment>
<evidence type="ECO:0000313" key="3">
    <source>
        <dbReference type="Proteomes" id="UP001321700"/>
    </source>
</evidence>
<evidence type="ECO:0000256" key="1">
    <source>
        <dbReference type="SAM" id="Phobius"/>
    </source>
</evidence>
<dbReference type="Pfam" id="PF05437">
    <property type="entry name" value="AzlD"/>
    <property type="match status" value="1"/>
</dbReference>
<feature type="transmembrane region" description="Helical" evidence="1">
    <location>
        <begin position="12"/>
        <end position="33"/>
    </location>
</feature>
<gene>
    <name evidence="2" type="ORF">RAE19_10460</name>
</gene>
<name>A0ABU3KNF9_9BURK</name>
<dbReference type="RefSeq" id="WP_313874828.1">
    <property type="nucleotide sequence ID" value="NZ_JAVBIK010000001.1"/>
</dbReference>
<keyword evidence="1" id="KW-0812">Transmembrane</keyword>
<keyword evidence="1" id="KW-0472">Membrane</keyword>
<feature type="transmembrane region" description="Helical" evidence="1">
    <location>
        <begin position="45"/>
        <end position="63"/>
    </location>
</feature>
<protein>
    <submittedName>
        <fullName evidence="2">AzlD domain-containing protein</fullName>
    </submittedName>
</protein>
<dbReference type="InterPro" id="IPR008407">
    <property type="entry name" value="Brnchd-chn_aa_trnsp_AzlD"/>
</dbReference>
<keyword evidence="1" id="KW-1133">Transmembrane helix</keyword>
<dbReference type="EMBL" id="JAVBIK010000001">
    <property type="protein sequence ID" value="MDT7519128.1"/>
    <property type="molecule type" value="Genomic_DNA"/>
</dbReference>
<proteinExistence type="predicted"/>
<keyword evidence="3" id="KW-1185">Reference proteome</keyword>
<feature type="transmembrane region" description="Helical" evidence="1">
    <location>
        <begin position="97"/>
        <end position="116"/>
    </location>
</feature>
<organism evidence="2 3">
    <name type="scientific">Rhodoferax potami</name>
    <dbReference type="NCBI Taxonomy" id="3068338"/>
    <lineage>
        <taxon>Bacteria</taxon>
        <taxon>Pseudomonadati</taxon>
        <taxon>Pseudomonadota</taxon>
        <taxon>Betaproteobacteria</taxon>
        <taxon>Burkholderiales</taxon>
        <taxon>Comamonadaceae</taxon>
        <taxon>Rhodoferax</taxon>
    </lineage>
</organism>
<reference evidence="2 3" key="1">
    <citation type="submission" date="2023-08" db="EMBL/GenBank/DDBJ databases">
        <title>Rhodoferax potami sp. nov. and Rhodoferax mekongensis sp. nov., isolated from the Mekong River in Thailand.</title>
        <authorList>
            <person name="Kitikhun S."/>
            <person name="Charoenyingcharoen P."/>
            <person name="Siriarchawattana P."/>
            <person name="Likhitrattanapisal S."/>
            <person name="Nilsakha T."/>
            <person name="Chanpet A."/>
            <person name="Rattanawaree P."/>
            <person name="Ingsriswang S."/>
        </authorList>
    </citation>
    <scope>NUCLEOTIDE SEQUENCE [LARGE SCALE GENOMIC DNA]</scope>
    <source>
        <strain evidence="2 3">TBRC 17660</strain>
    </source>
</reference>
<accession>A0ABU3KNF9</accession>
<sequence length="118" mass="13231">MSLFESTDVWTLLTIVGLACVTVVARSFFFIFDRHWEMPTWAQRGLQYAPIAALAAVIVPEIVMVQGQIIHTLKDARLYAVAAGLAYFFWRRGRGQAVLGTIMSGMAVYLPLHIGWGW</sequence>
<dbReference type="Proteomes" id="UP001321700">
    <property type="component" value="Unassembled WGS sequence"/>
</dbReference>
<evidence type="ECO:0000313" key="2">
    <source>
        <dbReference type="EMBL" id="MDT7519128.1"/>
    </source>
</evidence>